<dbReference type="Proteomes" id="UP000236950">
    <property type="component" value="Unassembled WGS sequence"/>
</dbReference>
<protein>
    <submittedName>
        <fullName evidence="2">Uncharacterized protein</fullName>
    </submittedName>
</protein>
<keyword evidence="1" id="KW-1133">Transmembrane helix</keyword>
<sequence>IEKSNYAPKQIADNLKIPLSTLENLMNGDFEYFSKVSLTDVAKRLSSMLGEEINVIFEDEELKEEGQLKKKDTTYNKLRIFQFLMVAFLIVNLIFLYFLIQDLRFYNNILQRNIYTLNIINRGTSEIYVNKTVVPPNQNIQIQLAFGENLEIHGNQGETVIETPLVKYTVKLEDFEVSLSYGND</sequence>
<keyword evidence="1" id="KW-0472">Membrane</keyword>
<dbReference type="EMBL" id="JALY01000086">
    <property type="protein sequence ID" value="POZ93075.1"/>
    <property type="molecule type" value="Genomic_DNA"/>
</dbReference>
<keyword evidence="1" id="KW-0812">Transmembrane</keyword>
<comment type="caution">
    <text evidence="2">The sequence shown here is derived from an EMBL/GenBank/DDBJ whole genome shotgun (WGS) entry which is preliminary data.</text>
</comment>
<evidence type="ECO:0000256" key="1">
    <source>
        <dbReference type="SAM" id="Phobius"/>
    </source>
</evidence>
<dbReference type="AlphaFoldDB" id="A0A2S5EJ38"/>
<gene>
    <name evidence="2" type="ORF">AA81_03765</name>
</gene>
<reference evidence="2 3" key="1">
    <citation type="submission" date="2014-01" db="EMBL/GenBank/DDBJ databases">
        <title>Comparative genomics of Petrotoga.</title>
        <authorList>
            <person name="Chow K."/>
            <person name="Charchuk R."/>
            <person name="Nesbo C.L."/>
        </authorList>
    </citation>
    <scope>NUCLEOTIDE SEQUENCE [LARGE SCALE GENOMIC DNA]</scope>
    <source>
        <strain evidence="2 3">DSM 16923</strain>
    </source>
</reference>
<evidence type="ECO:0000313" key="2">
    <source>
        <dbReference type="EMBL" id="POZ93075.1"/>
    </source>
</evidence>
<keyword evidence="3" id="KW-1185">Reference proteome</keyword>
<proteinExistence type="predicted"/>
<dbReference type="RefSeq" id="WP_169999601.1">
    <property type="nucleotide sequence ID" value="NZ_JALY01000086.1"/>
</dbReference>
<evidence type="ECO:0000313" key="3">
    <source>
        <dbReference type="Proteomes" id="UP000236950"/>
    </source>
</evidence>
<organism evidence="2 3">
    <name type="scientific">Petrotoga halophila DSM 16923</name>
    <dbReference type="NCBI Taxonomy" id="1122953"/>
    <lineage>
        <taxon>Bacteria</taxon>
        <taxon>Thermotogati</taxon>
        <taxon>Thermotogota</taxon>
        <taxon>Thermotogae</taxon>
        <taxon>Petrotogales</taxon>
        <taxon>Petrotogaceae</taxon>
        <taxon>Petrotoga</taxon>
    </lineage>
</organism>
<name>A0A2S5EJ38_9BACT</name>
<feature type="transmembrane region" description="Helical" evidence="1">
    <location>
        <begin position="80"/>
        <end position="100"/>
    </location>
</feature>
<feature type="non-terminal residue" evidence="2">
    <location>
        <position position="1"/>
    </location>
</feature>
<accession>A0A2S5EJ38</accession>